<dbReference type="AlphaFoldDB" id="A0A8J9V8S3"/>
<organism evidence="7 8">
    <name type="scientific">Brenthis ino</name>
    <name type="common">lesser marbled fritillary</name>
    <dbReference type="NCBI Taxonomy" id="405034"/>
    <lineage>
        <taxon>Eukaryota</taxon>
        <taxon>Metazoa</taxon>
        <taxon>Ecdysozoa</taxon>
        <taxon>Arthropoda</taxon>
        <taxon>Hexapoda</taxon>
        <taxon>Insecta</taxon>
        <taxon>Pterygota</taxon>
        <taxon>Neoptera</taxon>
        <taxon>Endopterygota</taxon>
        <taxon>Lepidoptera</taxon>
        <taxon>Glossata</taxon>
        <taxon>Ditrysia</taxon>
        <taxon>Papilionoidea</taxon>
        <taxon>Nymphalidae</taxon>
        <taxon>Heliconiinae</taxon>
        <taxon>Argynnini</taxon>
        <taxon>Brenthis</taxon>
    </lineage>
</organism>
<dbReference type="Gene3D" id="2.40.10.10">
    <property type="entry name" value="Trypsin-like serine proteases"/>
    <property type="match status" value="2"/>
</dbReference>
<dbReference type="InterPro" id="IPR050430">
    <property type="entry name" value="Peptidase_S1"/>
</dbReference>
<dbReference type="InterPro" id="IPR001254">
    <property type="entry name" value="Trypsin_dom"/>
</dbReference>
<dbReference type="InterPro" id="IPR043504">
    <property type="entry name" value="Peptidase_S1_PA_chymotrypsin"/>
</dbReference>
<dbReference type="EMBL" id="OV170223">
    <property type="protein sequence ID" value="CAH0722090.1"/>
    <property type="molecule type" value="Genomic_DNA"/>
</dbReference>
<evidence type="ECO:0000313" key="8">
    <source>
        <dbReference type="Proteomes" id="UP000838878"/>
    </source>
</evidence>
<dbReference type="PROSITE" id="PS00134">
    <property type="entry name" value="TRYPSIN_HIS"/>
    <property type="match status" value="1"/>
</dbReference>
<dbReference type="PRINTS" id="PR00722">
    <property type="entry name" value="CHYMOTRYPSIN"/>
</dbReference>
<gene>
    <name evidence="7" type="ORF">BINO364_LOCUS8106</name>
</gene>
<feature type="non-terminal residue" evidence="7">
    <location>
        <position position="291"/>
    </location>
</feature>
<keyword evidence="8" id="KW-1185">Reference proteome</keyword>
<dbReference type="PANTHER" id="PTHR24276">
    <property type="entry name" value="POLYSERASE-RELATED"/>
    <property type="match status" value="1"/>
</dbReference>
<dbReference type="PANTHER" id="PTHR24276:SF98">
    <property type="entry name" value="FI18310P1-RELATED"/>
    <property type="match status" value="1"/>
</dbReference>
<dbReference type="InterPro" id="IPR018114">
    <property type="entry name" value="TRYPSIN_HIS"/>
</dbReference>
<dbReference type="InterPro" id="IPR001314">
    <property type="entry name" value="Peptidase_S1A"/>
</dbReference>
<keyword evidence="3" id="KW-0378">Hydrolase</keyword>
<keyword evidence="5" id="KW-1015">Disulfide bond</keyword>
<evidence type="ECO:0000256" key="5">
    <source>
        <dbReference type="ARBA" id="ARBA00023157"/>
    </source>
</evidence>
<comment type="similarity">
    <text evidence="1">Belongs to the peptidase S1 family.</text>
</comment>
<name>A0A8J9V8S3_9NEOP</name>
<evidence type="ECO:0000256" key="4">
    <source>
        <dbReference type="ARBA" id="ARBA00022825"/>
    </source>
</evidence>
<proteinExistence type="inferred from homology"/>
<feature type="domain" description="Peptidase S1" evidence="6">
    <location>
        <begin position="50"/>
        <end position="253"/>
    </location>
</feature>
<keyword evidence="2" id="KW-0645">Protease</keyword>
<dbReference type="SUPFAM" id="SSF50494">
    <property type="entry name" value="Trypsin-like serine proteases"/>
    <property type="match status" value="1"/>
</dbReference>
<evidence type="ECO:0000313" key="7">
    <source>
        <dbReference type="EMBL" id="CAH0722090.1"/>
    </source>
</evidence>
<dbReference type="InterPro" id="IPR009003">
    <property type="entry name" value="Peptidase_S1_PA"/>
</dbReference>
<accession>A0A8J9V8S3</accession>
<evidence type="ECO:0000256" key="3">
    <source>
        <dbReference type="ARBA" id="ARBA00022801"/>
    </source>
</evidence>
<dbReference type="PROSITE" id="PS00135">
    <property type="entry name" value="TRYPSIN_SER"/>
    <property type="match status" value="1"/>
</dbReference>
<evidence type="ECO:0000259" key="6">
    <source>
        <dbReference type="SMART" id="SM00020"/>
    </source>
</evidence>
<evidence type="ECO:0000256" key="2">
    <source>
        <dbReference type="ARBA" id="ARBA00022670"/>
    </source>
</evidence>
<reference evidence="7" key="1">
    <citation type="submission" date="2021-12" db="EMBL/GenBank/DDBJ databases">
        <authorList>
            <person name="Martin H S."/>
        </authorList>
    </citation>
    <scope>NUCLEOTIDE SEQUENCE</scope>
</reference>
<sequence>MSVPEDESLSDAIERTSENDVEVQVHNGTRHAFFREMDVGATLGGAGSRRVFGGTSSELKEFPTVSALLDRYLTVRCTATILNKHWVLTAAHCVTPRLAYKVKQEDIGRGLDVQTLHHDVGLVRTKDEIKLPALKLGLSAWRRNNALDLYNKDIKVFGFGRTERSVLGEELFSVDLTLVPCEQSDWLYCVCGVAKSDSPRGVCSGDSGGPILYEGQPVGVTSMGPTVCAHGSKTPPVGSTSVFTSLYQYSDIINATIEDTESAMRMRIISQATIFSPYQILLTVSLILPAR</sequence>
<dbReference type="Proteomes" id="UP000838878">
    <property type="component" value="Chromosome 3"/>
</dbReference>
<dbReference type="GO" id="GO:0006508">
    <property type="term" value="P:proteolysis"/>
    <property type="evidence" value="ECO:0007669"/>
    <property type="project" value="UniProtKB-KW"/>
</dbReference>
<dbReference type="InterPro" id="IPR033116">
    <property type="entry name" value="TRYPSIN_SER"/>
</dbReference>
<dbReference type="GO" id="GO:0004252">
    <property type="term" value="F:serine-type endopeptidase activity"/>
    <property type="evidence" value="ECO:0007669"/>
    <property type="project" value="InterPro"/>
</dbReference>
<dbReference type="Pfam" id="PF00089">
    <property type="entry name" value="Trypsin"/>
    <property type="match status" value="1"/>
</dbReference>
<protein>
    <recommendedName>
        <fullName evidence="6">Peptidase S1 domain-containing protein</fullName>
    </recommendedName>
</protein>
<dbReference type="OrthoDB" id="7475587at2759"/>
<dbReference type="SMART" id="SM00020">
    <property type="entry name" value="Tryp_SPc"/>
    <property type="match status" value="1"/>
</dbReference>
<keyword evidence="4" id="KW-0720">Serine protease</keyword>
<evidence type="ECO:0000256" key="1">
    <source>
        <dbReference type="ARBA" id="ARBA00007664"/>
    </source>
</evidence>